<organism evidence="1 2">
    <name type="scientific">Bergeyella zoohelcum</name>
    <dbReference type="NCBI Taxonomy" id="1015"/>
    <lineage>
        <taxon>Bacteria</taxon>
        <taxon>Pseudomonadati</taxon>
        <taxon>Bacteroidota</taxon>
        <taxon>Flavobacteriia</taxon>
        <taxon>Flavobacteriales</taxon>
        <taxon>Weeksellaceae</taxon>
        <taxon>Bergeyella</taxon>
    </lineage>
</organism>
<protein>
    <submittedName>
        <fullName evidence="1">Uncharacterized protein</fullName>
    </submittedName>
</protein>
<dbReference type="EMBL" id="UFTJ01000003">
    <property type="protein sequence ID" value="SUV52348.1"/>
    <property type="molecule type" value="Genomic_DNA"/>
</dbReference>
<dbReference type="Proteomes" id="UP000255515">
    <property type="component" value="Unassembled WGS sequence"/>
</dbReference>
<sequence length="278" mass="33277">MRILWVVILLFLFSCAKKMNYIHYYQEVNRIDSIYRLANQPQLAVKEYRKLFKKYEPKNQERIQEFETYILLSDQYNEDFGGKETLKKLVTMKYYLGDRLKQYEGLFQKYGLQDEEVKQLIKETKQKQNQKLVDSFRVVLERDQEGRPHDRITVNKNKEINAKFLLWYFDNYGFPTREKIGEFPMPTLLSHLSESVDNSILREKVLDYVKSGDCEPFVYALMIDGLNLNLKRSTIYRYTEWGALDSTTIDKNRKNIGLPSLKHQAVIDKDFFKRLNRD</sequence>
<dbReference type="AlphaFoldDB" id="A0A380ZU96"/>
<name>A0A380ZU96_9FLAO</name>
<evidence type="ECO:0000313" key="2">
    <source>
        <dbReference type="Proteomes" id="UP000255515"/>
    </source>
</evidence>
<dbReference type="PROSITE" id="PS51257">
    <property type="entry name" value="PROKAR_LIPOPROTEIN"/>
    <property type="match status" value="1"/>
</dbReference>
<gene>
    <name evidence="1" type="ORF">NCTC11661_01500</name>
</gene>
<reference evidence="1 2" key="1">
    <citation type="submission" date="2018-06" db="EMBL/GenBank/DDBJ databases">
        <authorList>
            <consortium name="Pathogen Informatics"/>
            <person name="Doyle S."/>
        </authorList>
    </citation>
    <scope>NUCLEOTIDE SEQUENCE [LARGE SCALE GENOMIC DNA]</scope>
    <source>
        <strain evidence="1 2">NCTC11661</strain>
    </source>
</reference>
<proteinExistence type="predicted"/>
<accession>A0A380ZU96</accession>
<evidence type="ECO:0000313" key="1">
    <source>
        <dbReference type="EMBL" id="SUV52348.1"/>
    </source>
</evidence>